<dbReference type="Gene3D" id="1.20.1250.20">
    <property type="entry name" value="MFS general substrate transporter like domains"/>
    <property type="match status" value="1"/>
</dbReference>
<dbReference type="AlphaFoldDB" id="A0A7R7VNG0"/>
<feature type="transmembrane region" description="Helical" evidence="8">
    <location>
        <begin position="149"/>
        <end position="171"/>
    </location>
</feature>
<evidence type="ECO:0000256" key="5">
    <source>
        <dbReference type="ARBA" id="ARBA00022989"/>
    </source>
</evidence>
<reference evidence="10" key="2">
    <citation type="submission" date="2021-02" db="EMBL/GenBank/DDBJ databases">
        <title>Aspergillus chevalieri M1 genome sequence.</title>
        <authorList>
            <person name="Kadooka C."/>
            <person name="Mori K."/>
            <person name="Futagami T."/>
        </authorList>
    </citation>
    <scope>NUCLEOTIDE SEQUENCE</scope>
    <source>
        <strain evidence="10">M1</strain>
    </source>
</reference>
<dbReference type="GO" id="GO:0005351">
    <property type="term" value="F:carbohydrate:proton symporter activity"/>
    <property type="evidence" value="ECO:0007669"/>
    <property type="project" value="TreeGrafter"/>
</dbReference>
<dbReference type="GO" id="GO:0016020">
    <property type="term" value="C:membrane"/>
    <property type="evidence" value="ECO:0007669"/>
    <property type="project" value="UniProtKB-SubCell"/>
</dbReference>
<feature type="domain" description="Major facilitator superfamily (MFS) profile" evidence="9">
    <location>
        <begin position="55"/>
        <end position="505"/>
    </location>
</feature>
<dbReference type="PANTHER" id="PTHR48022">
    <property type="entry name" value="PLASTIDIC GLUCOSE TRANSPORTER 4"/>
    <property type="match status" value="1"/>
</dbReference>
<feature type="transmembrane region" description="Helical" evidence="8">
    <location>
        <begin position="412"/>
        <end position="432"/>
    </location>
</feature>
<comment type="similarity">
    <text evidence="2 7">Belongs to the major facilitator superfamily. Sugar transporter (TC 2.A.1.1) family.</text>
</comment>
<name>A0A7R7VNG0_ASPCH</name>
<reference evidence="10" key="1">
    <citation type="submission" date="2021-01" db="EMBL/GenBank/DDBJ databases">
        <authorList>
            <consortium name="Aspergillus chevalieri M1 genome sequencing consortium"/>
            <person name="Kazuki M."/>
            <person name="Futagami T."/>
        </authorList>
    </citation>
    <scope>NUCLEOTIDE SEQUENCE</scope>
    <source>
        <strain evidence="10">M1</strain>
    </source>
</reference>
<dbReference type="PROSITE" id="PS00217">
    <property type="entry name" value="SUGAR_TRANSPORT_2"/>
    <property type="match status" value="1"/>
</dbReference>
<gene>
    <name evidence="10" type="ORF">ACHE_40461A</name>
</gene>
<evidence type="ECO:0000256" key="7">
    <source>
        <dbReference type="RuleBase" id="RU003346"/>
    </source>
</evidence>
<feature type="transmembrane region" description="Helical" evidence="8">
    <location>
        <begin position="380"/>
        <end position="400"/>
    </location>
</feature>
<evidence type="ECO:0000256" key="6">
    <source>
        <dbReference type="ARBA" id="ARBA00023136"/>
    </source>
</evidence>
<evidence type="ECO:0000256" key="2">
    <source>
        <dbReference type="ARBA" id="ARBA00010992"/>
    </source>
</evidence>
<accession>A0A7R7VNG0</accession>
<dbReference type="RefSeq" id="XP_043136419.1">
    <property type="nucleotide sequence ID" value="XM_043278662.1"/>
</dbReference>
<feature type="transmembrane region" description="Helical" evidence="8">
    <location>
        <begin position="45"/>
        <end position="68"/>
    </location>
</feature>
<dbReference type="InterPro" id="IPR050360">
    <property type="entry name" value="MFS_Sugar_Transporters"/>
</dbReference>
<dbReference type="NCBIfam" id="TIGR00879">
    <property type="entry name" value="SP"/>
    <property type="match status" value="1"/>
</dbReference>
<feature type="transmembrane region" description="Helical" evidence="8">
    <location>
        <begin position="316"/>
        <end position="338"/>
    </location>
</feature>
<dbReference type="EMBL" id="AP024419">
    <property type="protein sequence ID" value="BCR87897.1"/>
    <property type="molecule type" value="Genomic_DNA"/>
</dbReference>
<evidence type="ECO:0000313" key="11">
    <source>
        <dbReference type="Proteomes" id="UP000637239"/>
    </source>
</evidence>
<evidence type="ECO:0000256" key="4">
    <source>
        <dbReference type="ARBA" id="ARBA00022692"/>
    </source>
</evidence>
<keyword evidence="5 8" id="KW-1133">Transmembrane helix</keyword>
<proteinExistence type="inferred from homology"/>
<dbReference type="InterPro" id="IPR036259">
    <property type="entry name" value="MFS_trans_sf"/>
</dbReference>
<keyword evidence="3 7" id="KW-0813">Transport</keyword>
<dbReference type="InterPro" id="IPR005829">
    <property type="entry name" value="Sugar_transporter_CS"/>
</dbReference>
<organism evidence="10 11">
    <name type="scientific">Aspergillus chevalieri</name>
    <name type="common">Eurotium chevalieri</name>
    <dbReference type="NCBI Taxonomy" id="182096"/>
    <lineage>
        <taxon>Eukaryota</taxon>
        <taxon>Fungi</taxon>
        <taxon>Dikarya</taxon>
        <taxon>Ascomycota</taxon>
        <taxon>Pezizomycotina</taxon>
        <taxon>Eurotiomycetes</taxon>
        <taxon>Eurotiomycetidae</taxon>
        <taxon>Eurotiales</taxon>
        <taxon>Aspergillaceae</taxon>
        <taxon>Aspergillus</taxon>
        <taxon>Aspergillus subgen. Aspergillus</taxon>
    </lineage>
</organism>
<dbReference type="PANTHER" id="PTHR48022:SF14">
    <property type="entry name" value="MAJOR FACILITATOR SUPERFAMILY (MFS) PROFILE DOMAIN-CONTAINING PROTEIN-RELATED"/>
    <property type="match status" value="1"/>
</dbReference>
<dbReference type="PRINTS" id="PR00171">
    <property type="entry name" value="SUGRTRNSPORT"/>
</dbReference>
<keyword evidence="4 8" id="KW-0812">Transmembrane</keyword>
<dbReference type="InterPro" id="IPR020846">
    <property type="entry name" value="MFS_dom"/>
</dbReference>
<keyword evidence="11" id="KW-1185">Reference proteome</keyword>
<dbReference type="InterPro" id="IPR005828">
    <property type="entry name" value="MFS_sugar_transport-like"/>
</dbReference>
<evidence type="ECO:0000256" key="8">
    <source>
        <dbReference type="SAM" id="Phobius"/>
    </source>
</evidence>
<evidence type="ECO:0000256" key="3">
    <source>
        <dbReference type="ARBA" id="ARBA00022448"/>
    </source>
</evidence>
<feature type="transmembrane region" description="Helical" evidence="8">
    <location>
        <begin position="183"/>
        <end position="202"/>
    </location>
</feature>
<dbReference type="GeneID" id="66982256"/>
<dbReference type="KEGG" id="ache:ACHE_40461A"/>
<feature type="transmembrane region" description="Helical" evidence="8">
    <location>
        <begin position="453"/>
        <end position="471"/>
    </location>
</feature>
<protein>
    <recommendedName>
        <fullName evidence="9">Major facilitator superfamily (MFS) profile domain-containing protein</fullName>
    </recommendedName>
</protein>
<feature type="transmembrane region" description="Helical" evidence="8">
    <location>
        <begin position="350"/>
        <end position="373"/>
    </location>
</feature>
<feature type="transmembrane region" description="Helical" evidence="8">
    <location>
        <begin position="214"/>
        <end position="235"/>
    </location>
</feature>
<dbReference type="Pfam" id="PF00083">
    <property type="entry name" value="Sugar_tr"/>
    <property type="match status" value="1"/>
</dbReference>
<dbReference type="PROSITE" id="PS50850">
    <property type="entry name" value="MFS"/>
    <property type="match status" value="1"/>
</dbReference>
<sequence>MDDENKYQLQYSQAKGDTPMAEHDEGKAAEIPNEMLSYGPEGVKGLISSGFVFGAAFLASLGGFSFGYDQGVISIINVMSQFHEAIPGTETAFGKGFMTGMLLLGAFVGCLFMPYLVDKISRKWALTLVVVIFDIGAIIQTIAQNYGMLVAGRAIGGMGVGTLAMGAPLYISEISPPNLRGTLLVLESVSVVSGVVIAYWITFGTRMIESEVSFRLPFGLQMVSATFLGIFIHFFPYSPRWLALVDRHDDCLKSLSKLRRLPQTDERVQAEFRDIITEVKFQQLIEERQHTGASGVKREALIWLSIFNRRTWKRTIVGCGVAFFQQFLGINAFIYYAPTLFESIGQTGDMSLILSGVFNCLQLVTVIVCFFIIDKIGRRPLAIFGGFGTCACYIVIAALSAVYRQDWSVNTAAGWACVAMAFLFILIFGVSYSPLGWALPSEVFPNAIRSKGVALSTCVNWLSNFVVGVITPPMMSDIGYRTYIFFAVWCFLAGIWAFFLVPETSGKTLEQIDEVFGNSSSHEEREVMRMAAYSVDIGQGKPDV</sequence>
<keyword evidence="6 8" id="KW-0472">Membrane</keyword>
<evidence type="ECO:0000256" key="1">
    <source>
        <dbReference type="ARBA" id="ARBA00004141"/>
    </source>
</evidence>
<feature type="transmembrane region" description="Helical" evidence="8">
    <location>
        <begin position="124"/>
        <end position="143"/>
    </location>
</feature>
<feature type="transmembrane region" description="Helical" evidence="8">
    <location>
        <begin position="483"/>
        <end position="501"/>
    </location>
</feature>
<comment type="subcellular location">
    <subcellularLocation>
        <location evidence="1">Membrane</location>
        <topology evidence="1">Multi-pass membrane protein</topology>
    </subcellularLocation>
</comment>
<dbReference type="FunFam" id="1.20.1250.20:FF:000026">
    <property type="entry name" value="MFS quinate transporter QutD"/>
    <property type="match status" value="1"/>
</dbReference>
<evidence type="ECO:0000313" key="10">
    <source>
        <dbReference type="EMBL" id="BCR87897.1"/>
    </source>
</evidence>
<dbReference type="SUPFAM" id="SSF103473">
    <property type="entry name" value="MFS general substrate transporter"/>
    <property type="match status" value="1"/>
</dbReference>
<evidence type="ECO:0000259" key="9">
    <source>
        <dbReference type="PROSITE" id="PS50850"/>
    </source>
</evidence>
<dbReference type="Proteomes" id="UP000637239">
    <property type="component" value="Chromosome 4"/>
</dbReference>
<feature type="transmembrane region" description="Helical" evidence="8">
    <location>
        <begin position="97"/>
        <end position="117"/>
    </location>
</feature>
<dbReference type="InterPro" id="IPR003663">
    <property type="entry name" value="Sugar/inositol_transpt"/>
</dbReference>